<reference evidence="1 2" key="1">
    <citation type="journal article" date="2011" name="BMC Genomics">
        <title>Genome sequencing reveals diversification of virulence factor content and possible host adaptation in distinct subpopulations of Salmonella enterica.</title>
        <authorList>
            <person name="den Bakker H.C."/>
            <person name="Moreno Switt A.I."/>
            <person name="Govoni G."/>
            <person name="Cummings C.A."/>
            <person name="Ranieri M.L."/>
            <person name="Degoricija L."/>
            <person name="Hoelzer K."/>
            <person name="Rodriguez-Rivera L.D."/>
            <person name="Brown S."/>
            <person name="Bolchacova E."/>
            <person name="Furtado M.R."/>
            <person name="Wiedmann M."/>
        </authorList>
    </citation>
    <scope>NUCLEOTIDE SEQUENCE [LARGE SCALE GENOMIC DNA]</scope>
    <source>
        <strain evidence="1 2">A4-580</strain>
    </source>
</reference>
<dbReference type="Proteomes" id="UP000003536">
    <property type="component" value="Unassembled WGS sequence"/>
</dbReference>
<gene>
    <name evidence="1" type="ORF">LTSEWAN_4433</name>
</gene>
<dbReference type="EMBL" id="AFCX01001446">
    <property type="protein sequence ID" value="EHD00434.1"/>
    <property type="molecule type" value="Genomic_DNA"/>
</dbReference>
<evidence type="ECO:0000313" key="2">
    <source>
        <dbReference type="Proteomes" id="UP000003536"/>
    </source>
</evidence>
<name>G5SG02_SALET</name>
<organism evidence="1 2">
    <name type="scientific">Salmonella enterica subsp. enterica serovar Wandsworth str. A4-580</name>
    <dbReference type="NCBI Taxonomy" id="913086"/>
    <lineage>
        <taxon>Bacteria</taxon>
        <taxon>Pseudomonadati</taxon>
        <taxon>Pseudomonadota</taxon>
        <taxon>Gammaproteobacteria</taxon>
        <taxon>Enterobacterales</taxon>
        <taxon>Enterobacteriaceae</taxon>
        <taxon>Salmonella</taxon>
    </lineage>
</organism>
<accession>G5SG02</accession>
<evidence type="ECO:0000313" key="1">
    <source>
        <dbReference type="EMBL" id="EHD00434.1"/>
    </source>
</evidence>
<protein>
    <submittedName>
        <fullName evidence="1">Uncharacterized protein</fullName>
    </submittedName>
</protein>
<proteinExistence type="predicted"/>
<comment type="caution">
    <text evidence="1">The sequence shown here is derived from an EMBL/GenBank/DDBJ whole genome shotgun (WGS) entry which is preliminary data.</text>
</comment>
<sequence length="37" mass="4376">MSSGWKINYLYQEFFLLAFLKRIRPLSLLSDNVLTVV</sequence>
<dbReference type="AlphaFoldDB" id="G5SG02"/>